<evidence type="ECO:0000259" key="1">
    <source>
        <dbReference type="Pfam" id="PF15787"/>
    </source>
</evidence>
<dbReference type="GO" id="GO:0019901">
    <property type="term" value="F:protein kinase binding"/>
    <property type="evidence" value="ECO:0007669"/>
    <property type="project" value="TreeGrafter"/>
</dbReference>
<dbReference type="GO" id="GO:0016020">
    <property type="term" value="C:membrane"/>
    <property type="evidence" value="ECO:0007669"/>
    <property type="project" value="TreeGrafter"/>
</dbReference>
<dbReference type="PANTHER" id="PTHR13743:SF162">
    <property type="entry name" value="NEUROBEACHIN"/>
    <property type="match status" value="1"/>
</dbReference>
<dbReference type="Proteomes" id="UP000272942">
    <property type="component" value="Unassembled WGS sequence"/>
</dbReference>
<reference evidence="4" key="1">
    <citation type="submission" date="2016-06" db="UniProtKB">
        <authorList>
            <consortium name="WormBaseParasite"/>
        </authorList>
    </citation>
    <scope>IDENTIFICATION</scope>
</reference>
<reference evidence="2 3" key="2">
    <citation type="submission" date="2018-11" db="EMBL/GenBank/DDBJ databases">
        <authorList>
            <consortium name="Pathogen Informatics"/>
        </authorList>
    </citation>
    <scope>NUCLEOTIDE SEQUENCE [LARGE SCALE GENOMIC DNA]</scope>
    <source>
        <strain evidence="2 3">Egypt</strain>
    </source>
</reference>
<evidence type="ECO:0000313" key="3">
    <source>
        <dbReference type="Proteomes" id="UP000272942"/>
    </source>
</evidence>
<accession>A0A183B1L7</accession>
<protein>
    <submittedName>
        <fullName evidence="4">DUF4704 domain-containing protein</fullName>
    </submittedName>
</protein>
<evidence type="ECO:0000313" key="4">
    <source>
        <dbReference type="WBParaSite" id="ECPE_0001314101-mRNA-1"/>
    </source>
</evidence>
<dbReference type="InterPro" id="IPR050865">
    <property type="entry name" value="BEACH_Domain"/>
</dbReference>
<dbReference type="Pfam" id="PF15787">
    <property type="entry name" value="DUF4704"/>
    <property type="match status" value="1"/>
</dbReference>
<dbReference type="InterPro" id="IPR031570">
    <property type="entry name" value="NBEA/BDCP_DUF4704"/>
</dbReference>
<organism evidence="4">
    <name type="scientific">Echinostoma caproni</name>
    <dbReference type="NCBI Taxonomy" id="27848"/>
    <lineage>
        <taxon>Eukaryota</taxon>
        <taxon>Metazoa</taxon>
        <taxon>Spiralia</taxon>
        <taxon>Lophotrochozoa</taxon>
        <taxon>Platyhelminthes</taxon>
        <taxon>Trematoda</taxon>
        <taxon>Digenea</taxon>
        <taxon>Plagiorchiida</taxon>
        <taxon>Echinostomata</taxon>
        <taxon>Echinostomatoidea</taxon>
        <taxon>Echinostomatidae</taxon>
        <taxon>Echinostoma</taxon>
    </lineage>
</organism>
<dbReference type="WBParaSite" id="ECPE_0001314101-mRNA-1">
    <property type="protein sequence ID" value="ECPE_0001314101-mRNA-1"/>
    <property type="gene ID" value="ECPE_0001314101"/>
</dbReference>
<dbReference type="AlphaFoldDB" id="A0A183B1L7"/>
<dbReference type="EMBL" id="UZAN01054310">
    <property type="protein sequence ID" value="VDP90374.1"/>
    <property type="molecule type" value="Genomic_DNA"/>
</dbReference>
<dbReference type="PANTHER" id="PTHR13743">
    <property type="entry name" value="BEIGE/BEACH-RELATED"/>
    <property type="match status" value="1"/>
</dbReference>
<evidence type="ECO:0000313" key="2">
    <source>
        <dbReference type="EMBL" id="VDP90374.1"/>
    </source>
</evidence>
<feature type="domain" description="DUF4704" evidence="1">
    <location>
        <begin position="2"/>
        <end position="222"/>
    </location>
</feature>
<proteinExistence type="predicted"/>
<dbReference type="OrthoDB" id="26681at2759"/>
<keyword evidence="3" id="KW-1185">Reference proteome</keyword>
<sequence>MMEQGVQAVTAVSIQSALHSLGGMQAIYPLFERIDLPVRGSDAERSPLSTDDTAGTQPSLTKSLATHLLHLVLSFVRASPLLARQLVQTRGLLLFASALRNASPHHLTMDLLTRLITAARNLLALIRAVALSGASVQGTQHSYVFQLIRHLHGYLLCNPDVWIRAPLDVQDQLYQFLTTEFLPDLVRFGCVHRTSTVIQSIHTLKYYFSLIDPRKRSGYELKTPARLPQNRLMFLLSHLDVACLFKSLSLTFFGSGQCHPVLMTGSFTVVLVNIAPSYPGVM</sequence>
<gene>
    <name evidence="2" type="ORF">ECPE_LOCUS13102</name>
</gene>
<dbReference type="GO" id="GO:0008104">
    <property type="term" value="P:intracellular protein localization"/>
    <property type="evidence" value="ECO:0007669"/>
    <property type="project" value="TreeGrafter"/>
</dbReference>
<dbReference type="GO" id="GO:0005829">
    <property type="term" value="C:cytosol"/>
    <property type="evidence" value="ECO:0007669"/>
    <property type="project" value="TreeGrafter"/>
</dbReference>
<name>A0A183B1L7_9TREM</name>